<dbReference type="SUPFAM" id="SSF47413">
    <property type="entry name" value="lambda repressor-like DNA-binding domains"/>
    <property type="match status" value="1"/>
</dbReference>
<dbReference type="InterPro" id="IPR001387">
    <property type="entry name" value="Cro/C1-type_HTH"/>
</dbReference>
<proteinExistence type="predicted"/>
<gene>
    <name evidence="1" type="ORF">NI17_022075</name>
</gene>
<organism evidence="1 2">
    <name type="scientific">Thermobifida halotolerans</name>
    <dbReference type="NCBI Taxonomy" id="483545"/>
    <lineage>
        <taxon>Bacteria</taxon>
        <taxon>Bacillati</taxon>
        <taxon>Actinomycetota</taxon>
        <taxon>Actinomycetes</taxon>
        <taxon>Streptosporangiales</taxon>
        <taxon>Nocardiopsidaceae</taxon>
        <taxon>Thermobifida</taxon>
    </lineage>
</organism>
<dbReference type="CDD" id="cd00093">
    <property type="entry name" value="HTH_XRE"/>
    <property type="match status" value="1"/>
</dbReference>
<dbReference type="EMBL" id="CP063196">
    <property type="protein sequence ID" value="UOE19380.1"/>
    <property type="molecule type" value="Genomic_DNA"/>
</dbReference>
<dbReference type="Proteomes" id="UP000265719">
    <property type="component" value="Chromosome"/>
</dbReference>
<dbReference type="Pfam" id="PF13560">
    <property type="entry name" value="HTH_31"/>
    <property type="match status" value="1"/>
</dbReference>
<dbReference type="Pfam" id="PF19054">
    <property type="entry name" value="DUF5753"/>
    <property type="match status" value="1"/>
</dbReference>
<sequence>MPIDPDEASRKFGAEVRRLRLQAGFSQTRLAETIPVSQSAISDIERGKTQVKKDQAERIDQALTAKGRLVALWKSQYDGYDPPDWYRKIPEMERRAVQIQDYQALVVTGLLQTERYARATMRAGDRLASEEQVEARVQARMAQQEILKSTQAPFLVATIDESVLGRRLGSPEVMREQLRHLCDASTWERVEVLIIPSSTWDSPGVDGSFRLLRVPGAGTILYREAGSTGGVIIDPEIVERHTALMGDLRALALPPDQSRALLERTLGEYT</sequence>
<dbReference type="RefSeq" id="WP_119268053.1">
    <property type="nucleotide sequence ID" value="NZ_CP063196.1"/>
</dbReference>
<accession>A0A399FYE9</accession>
<dbReference type="Gene3D" id="1.10.260.40">
    <property type="entry name" value="lambda repressor-like DNA-binding domains"/>
    <property type="match status" value="1"/>
</dbReference>
<evidence type="ECO:0000313" key="2">
    <source>
        <dbReference type="Proteomes" id="UP000265719"/>
    </source>
</evidence>
<dbReference type="PROSITE" id="PS50943">
    <property type="entry name" value="HTH_CROC1"/>
    <property type="match status" value="1"/>
</dbReference>
<dbReference type="AlphaFoldDB" id="A0A399FYE9"/>
<dbReference type="InterPro" id="IPR043917">
    <property type="entry name" value="DUF5753"/>
</dbReference>
<protein>
    <submittedName>
        <fullName evidence="1">Helix-turn-helix transcriptional regulator</fullName>
    </submittedName>
</protein>
<evidence type="ECO:0000313" key="1">
    <source>
        <dbReference type="EMBL" id="UOE19380.1"/>
    </source>
</evidence>
<keyword evidence="2" id="KW-1185">Reference proteome</keyword>
<dbReference type="GO" id="GO:0003677">
    <property type="term" value="F:DNA binding"/>
    <property type="evidence" value="ECO:0007669"/>
    <property type="project" value="InterPro"/>
</dbReference>
<reference evidence="1" key="1">
    <citation type="submission" date="2020-10" db="EMBL/GenBank/DDBJ databases">
        <title>De novo genome project of the cellulose decomposer Thermobifida halotolerans type strain.</title>
        <authorList>
            <person name="Nagy I."/>
            <person name="Horvath B."/>
            <person name="Kukolya J."/>
            <person name="Nagy I."/>
            <person name="Orsini M."/>
        </authorList>
    </citation>
    <scope>NUCLEOTIDE SEQUENCE</scope>
    <source>
        <strain evidence="1">DSM 44931</strain>
    </source>
</reference>
<dbReference type="InterPro" id="IPR010982">
    <property type="entry name" value="Lambda_DNA-bd_dom_sf"/>
</dbReference>
<dbReference type="KEGG" id="thao:NI17_022075"/>
<dbReference type="SMART" id="SM00530">
    <property type="entry name" value="HTH_XRE"/>
    <property type="match status" value="1"/>
</dbReference>
<name>A0A399FYE9_9ACTN</name>